<dbReference type="FunFam" id="3.40.50.10860:FF:000005">
    <property type="entry name" value="C-1-tetrahydrofolate synthase, cytoplasmic, putative"/>
    <property type="match status" value="1"/>
</dbReference>
<dbReference type="EC" id="1.5.1.5" evidence="11"/>
<dbReference type="GO" id="GO:0035999">
    <property type="term" value="P:tetrahydrofolate interconversion"/>
    <property type="evidence" value="ECO:0007669"/>
    <property type="project" value="UniProtKB-UniRule"/>
</dbReference>
<dbReference type="SUPFAM" id="SSF51735">
    <property type="entry name" value="NAD(P)-binding Rossmann-fold domains"/>
    <property type="match status" value="1"/>
</dbReference>
<keyword evidence="10 11" id="KW-0511">Multifunctional enzyme</keyword>
<keyword evidence="7 11" id="KW-0560">Oxidoreductase</keyword>
<dbReference type="STRING" id="1797985.A2Y83_00610"/>
<keyword evidence="4 11" id="KW-0658">Purine biosynthesis</keyword>
<feature type="binding site" evidence="11">
    <location>
        <position position="264"/>
    </location>
    <ligand>
        <name>NADP(+)</name>
        <dbReference type="ChEBI" id="CHEBI:58349"/>
    </ligand>
</feature>
<keyword evidence="3 11" id="KW-0554">One-carbon metabolism</keyword>
<dbReference type="InterPro" id="IPR036291">
    <property type="entry name" value="NAD(P)-bd_dom_sf"/>
</dbReference>
<dbReference type="Proteomes" id="UP000178323">
    <property type="component" value="Unassembled WGS sequence"/>
</dbReference>
<evidence type="ECO:0000256" key="5">
    <source>
        <dbReference type="ARBA" id="ARBA00022801"/>
    </source>
</evidence>
<dbReference type="PRINTS" id="PR00085">
    <property type="entry name" value="THFDHDRGNASE"/>
</dbReference>
<feature type="domain" description="Tetrahydrofolate dehydrogenase/cyclohydrolase NAD(P)-binding" evidence="14">
    <location>
        <begin position="230"/>
        <end position="313"/>
    </location>
</feature>
<evidence type="ECO:0000256" key="7">
    <source>
        <dbReference type="ARBA" id="ARBA00023002"/>
    </source>
</evidence>
<evidence type="ECO:0000256" key="12">
    <source>
        <dbReference type="SAM" id="MobiDB-lite"/>
    </source>
</evidence>
<dbReference type="GO" id="GO:0004477">
    <property type="term" value="F:methenyltetrahydrofolate cyclohydrolase activity"/>
    <property type="evidence" value="ECO:0007669"/>
    <property type="project" value="UniProtKB-UniRule"/>
</dbReference>
<evidence type="ECO:0000256" key="1">
    <source>
        <dbReference type="ARBA" id="ARBA00004777"/>
    </source>
</evidence>
<evidence type="ECO:0000313" key="16">
    <source>
        <dbReference type="Proteomes" id="UP000178323"/>
    </source>
</evidence>
<feature type="domain" description="Tetrahydrofolate dehydrogenase/cyclohydrolase catalytic" evidence="13">
    <location>
        <begin position="5"/>
        <end position="121"/>
    </location>
</feature>
<dbReference type="InterPro" id="IPR020631">
    <property type="entry name" value="THF_DH/CycHdrlase_NAD-bd_dom"/>
</dbReference>
<comment type="similarity">
    <text evidence="11">Belongs to the tetrahydrofolate dehydrogenase/cyclohydrolase family.</text>
</comment>
<dbReference type="Gene3D" id="3.40.50.720">
    <property type="entry name" value="NAD(P)-binding Rossmann-like Domain"/>
    <property type="match status" value="1"/>
</dbReference>
<evidence type="ECO:0000256" key="2">
    <source>
        <dbReference type="ARBA" id="ARBA00011738"/>
    </source>
</evidence>
<keyword evidence="5 11" id="KW-0378">Hydrolase</keyword>
<dbReference type="HAMAP" id="MF_01576">
    <property type="entry name" value="THF_DHG_CYH"/>
    <property type="match status" value="1"/>
</dbReference>
<sequence length="316" mass="34450">MSKILQGKELAEEVLFSLREKIVKAEKSGNEHMPGLAAVMVGEDEASKLYVRNKKKACHKIGISFHDYRLEENSNEEAILETINFLNNDLAVHGIIVQLPLPKGFNTEKIIKSISPKKDVDGFHPANIEKFTNFLHGDIKDAGQIMPPPVIKAVISLLEKVEELVMGKKAFIISKNEIFAEPLLETVKLKKIDAEIIAPDKVGRSPALRLSPPARAGGVRDPSAHPDAGGKLKQADIIITAVGVPNFLRGEMIKDEAIIIDVGTTLVDGKLVGDADFKSCEKKVSYISPVPGGIGPLTVAYLLENTVRAWEIQNIG</sequence>
<evidence type="ECO:0000256" key="3">
    <source>
        <dbReference type="ARBA" id="ARBA00022563"/>
    </source>
</evidence>
<dbReference type="Pfam" id="PF02882">
    <property type="entry name" value="THF_DHG_CYH_C"/>
    <property type="match status" value="1"/>
</dbReference>
<dbReference type="GO" id="GO:0000105">
    <property type="term" value="P:L-histidine biosynthetic process"/>
    <property type="evidence" value="ECO:0007669"/>
    <property type="project" value="UniProtKB-KW"/>
</dbReference>
<comment type="caution">
    <text evidence="11">Lacks conserved residue(s) required for the propagation of feature annotation.</text>
</comment>
<evidence type="ECO:0000256" key="8">
    <source>
        <dbReference type="ARBA" id="ARBA00023102"/>
    </source>
</evidence>
<dbReference type="GO" id="GO:0004488">
    <property type="term" value="F:methylenetetrahydrofolate dehydrogenase (NADP+) activity"/>
    <property type="evidence" value="ECO:0007669"/>
    <property type="project" value="UniProtKB-UniRule"/>
</dbReference>
<dbReference type="EC" id="3.5.4.9" evidence="11"/>
<dbReference type="Gene3D" id="3.40.50.10860">
    <property type="entry name" value="Leucine Dehydrogenase, chain A, domain 1"/>
    <property type="match status" value="1"/>
</dbReference>
<dbReference type="SUPFAM" id="SSF53223">
    <property type="entry name" value="Aminoacid dehydrogenase-like, N-terminal domain"/>
    <property type="match status" value="1"/>
</dbReference>
<dbReference type="AlphaFoldDB" id="A0A1F5S9G7"/>
<accession>A0A1F5S9G7</accession>
<gene>
    <name evidence="11" type="primary">folD</name>
    <name evidence="15" type="ORF">A2Y83_00610</name>
</gene>
<evidence type="ECO:0000256" key="10">
    <source>
        <dbReference type="ARBA" id="ARBA00023268"/>
    </source>
</evidence>
<evidence type="ECO:0000256" key="11">
    <source>
        <dbReference type="HAMAP-Rule" id="MF_01576"/>
    </source>
</evidence>
<dbReference type="InterPro" id="IPR020630">
    <property type="entry name" value="THF_DH/CycHdrlase_cat_dom"/>
</dbReference>
<keyword evidence="9 11" id="KW-0486">Methionine biosynthesis</keyword>
<evidence type="ECO:0000256" key="9">
    <source>
        <dbReference type="ARBA" id="ARBA00023167"/>
    </source>
</evidence>
<name>A0A1F5S9G7_9BACT</name>
<evidence type="ECO:0000259" key="14">
    <source>
        <dbReference type="Pfam" id="PF02882"/>
    </source>
</evidence>
<dbReference type="InterPro" id="IPR000672">
    <property type="entry name" value="THF_DH/CycHdrlase"/>
</dbReference>
<comment type="catalytic activity">
    <reaction evidence="11">
        <text>(6R)-5,10-methenyltetrahydrofolate + H2O = (6R)-10-formyltetrahydrofolate + H(+)</text>
        <dbReference type="Rhea" id="RHEA:23700"/>
        <dbReference type="ChEBI" id="CHEBI:15377"/>
        <dbReference type="ChEBI" id="CHEBI:15378"/>
        <dbReference type="ChEBI" id="CHEBI:57455"/>
        <dbReference type="ChEBI" id="CHEBI:195366"/>
        <dbReference type="EC" id="3.5.4.9"/>
    </reaction>
</comment>
<comment type="pathway">
    <text evidence="1 11">One-carbon metabolism; tetrahydrofolate interconversion.</text>
</comment>
<dbReference type="GO" id="GO:0005829">
    <property type="term" value="C:cytosol"/>
    <property type="evidence" value="ECO:0007669"/>
    <property type="project" value="TreeGrafter"/>
</dbReference>
<dbReference type="UniPathway" id="UPA00193"/>
<dbReference type="PANTHER" id="PTHR48099">
    <property type="entry name" value="C-1-TETRAHYDROFOLATE SYNTHASE, CYTOPLASMIC-RELATED"/>
    <property type="match status" value="1"/>
</dbReference>
<evidence type="ECO:0000256" key="4">
    <source>
        <dbReference type="ARBA" id="ARBA00022755"/>
    </source>
</evidence>
<dbReference type="InterPro" id="IPR046346">
    <property type="entry name" value="Aminoacid_DH-like_N_sf"/>
</dbReference>
<proteinExistence type="inferred from homology"/>
<evidence type="ECO:0000313" key="15">
    <source>
        <dbReference type="EMBL" id="OGF23307.1"/>
    </source>
</evidence>
<comment type="catalytic activity">
    <reaction evidence="11">
        <text>(6R)-5,10-methylene-5,6,7,8-tetrahydrofolate + NADP(+) = (6R)-5,10-methenyltetrahydrofolate + NADPH</text>
        <dbReference type="Rhea" id="RHEA:22812"/>
        <dbReference type="ChEBI" id="CHEBI:15636"/>
        <dbReference type="ChEBI" id="CHEBI:57455"/>
        <dbReference type="ChEBI" id="CHEBI:57783"/>
        <dbReference type="ChEBI" id="CHEBI:58349"/>
        <dbReference type="EC" id="1.5.1.5"/>
    </reaction>
</comment>
<keyword evidence="6 11" id="KW-0521">NADP</keyword>
<evidence type="ECO:0000256" key="6">
    <source>
        <dbReference type="ARBA" id="ARBA00022857"/>
    </source>
</evidence>
<evidence type="ECO:0000259" key="13">
    <source>
        <dbReference type="Pfam" id="PF00763"/>
    </source>
</evidence>
<dbReference type="Pfam" id="PF00763">
    <property type="entry name" value="THF_DHG_CYH"/>
    <property type="match status" value="1"/>
</dbReference>
<dbReference type="GO" id="GO:0009086">
    <property type="term" value="P:methionine biosynthetic process"/>
    <property type="evidence" value="ECO:0007669"/>
    <property type="project" value="UniProtKB-KW"/>
</dbReference>
<dbReference type="PANTHER" id="PTHR48099:SF5">
    <property type="entry name" value="C-1-TETRAHYDROFOLATE SYNTHASE, CYTOPLASMIC"/>
    <property type="match status" value="1"/>
</dbReference>
<organism evidence="15 16">
    <name type="scientific">Candidatus Falkowbacteria bacterium RBG_13_39_14</name>
    <dbReference type="NCBI Taxonomy" id="1797985"/>
    <lineage>
        <taxon>Bacteria</taxon>
        <taxon>Candidatus Falkowiibacteriota</taxon>
    </lineage>
</organism>
<keyword evidence="11" id="KW-0028">Amino-acid biosynthesis</keyword>
<protein>
    <recommendedName>
        <fullName evidence="11">Bifunctional protein FolD</fullName>
    </recommendedName>
    <domain>
        <recommendedName>
            <fullName evidence="11">Methylenetetrahydrofolate dehydrogenase</fullName>
            <ecNumber evidence="11">1.5.1.5</ecNumber>
        </recommendedName>
    </domain>
    <domain>
        <recommendedName>
            <fullName evidence="11">Methenyltetrahydrofolate cyclohydrolase</fullName>
            <ecNumber evidence="11">3.5.4.9</ecNumber>
        </recommendedName>
    </domain>
</protein>
<comment type="caution">
    <text evidence="15">The sequence shown here is derived from an EMBL/GenBank/DDBJ whole genome shotgun (WGS) entry which is preliminary data.</text>
</comment>
<dbReference type="GO" id="GO:0006164">
    <property type="term" value="P:purine nucleotide biosynthetic process"/>
    <property type="evidence" value="ECO:0007669"/>
    <property type="project" value="UniProtKB-KW"/>
</dbReference>
<comment type="function">
    <text evidence="11">Catalyzes the oxidation of 5,10-methylenetetrahydrofolate to 5,10-methenyltetrahydrofolate and then the hydrolysis of 5,10-methenyltetrahydrofolate to 10-formyltetrahydrofolate.</text>
</comment>
<comment type="subunit">
    <text evidence="2 11">Homodimer.</text>
</comment>
<dbReference type="EMBL" id="MFFS01000003">
    <property type="protein sequence ID" value="OGF23307.1"/>
    <property type="molecule type" value="Genomic_DNA"/>
</dbReference>
<keyword evidence="8 11" id="KW-0368">Histidine biosynthesis</keyword>
<feature type="region of interest" description="Disordered" evidence="12">
    <location>
        <begin position="209"/>
        <end position="229"/>
    </location>
</feature>
<reference evidence="15 16" key="1">
    <citation type="journal article" date="2016" name="Nat. Commun.">
        <title>Thousands of microbial genomes shed light on interconnected biogeochemical processes in an aquifer system.</title>
        <authorList>
            <person name="Anantharaman K."/>
            <person name="Brown C.T."/>
            <person name="Hug L.A."/>
            <person name="Sharon I."/>
            <person name="Castelle C.J."/>
            <person name="Probst A.J."/>
            <person name="Thomas B.C."/>
            <person name="Singh A."/>
            <person name="Wilkins M.J."/>
            <person name="Karaoz U."/>
            <person name="Brodie E.L."/>
            <person name="Williams K.H."/>
            <person name="Hubbard S.S."/>
            <person name="Banfield J.F."/>
        </authorList>
    </citation>
    <scope>NUCLEOTIDE SEQUENCE [LARGE SCALE GENOMIC DNA]</scope>
</reference>